<protein>
    <submittedName>
        <fullName evidence="1">Uncharacterized protein</fullName>
    </submittedName>
</protein>
<reference evidence="1 2" key="1">
    <citation type="submission" date="2022-11" db="EMBL/GenBank/DDBJ databases">
        <title>Host association and intracellularity evolved multiple times independently in the Rickettsiales.</title>
        <authorList>
            <person name="Castelli M."/>
            <person name="Nardi T."/>
            <person name="Gammuto L."/>
            <person name="Bellinzona G."/>
            <person name="Sabaneyeva E."/>
            <person name="Potekhin A."/>
            <person name="Serra V."/>
            <person name="Petroni G."/>
            <person name="Sassera D."/>
        </authorList>
    </citation>
    <scope>NUCLEOTIDE SEQUENCE [LARGE SCALE GENOMIC DNA]</scope>
    <source>
        <strain evidence="1 2">NDG2</strain>
    </source>
</reference>
<dbReference type="Proteomes" id="UP001327219">
    <property type="component" value="Chromosome"/>
</dbReference>
<organism evidence="1 2">
    <name type="scientific">Candidatus Bandiella euplotis</name>
    <dbReference type="NCBI Taxonomy" id="1664265"/>
    <lineage>
        <taxon>Bacteria</taxon>
        <taxon>Pseudomonadati</taxon>
        <taxon>Pseudomonadota</taxon>
        <taxon>Alphaproteobacteria</taxon>
        <taxon>Rickettsiales</taxon>
        <taxon>Candidatus Midichloriaceae</taxon>
        <taxon>Candidatus Bandiella</taxon>
    </lineage>
</organism>
<dbReference type="EMBL" id="CP110820">
    <property type="protein sequence ID" value="WPX96409.1"/>
    <property type="molecule type" value="Genomic_DNA"/>
</dbReference>
<name>A0ABZ0UL05_9RICK</name>
<evidence type="ECO:0000313" key="1">
    <source>
        <dbReference type="EMBL" id="WPX96409.1"/>
    </source>
</evidence>
<evidence type="ECO:0000313" key="2">
    <source>
        <dbReference type="Proteomes" id="UP001327219"/>
    </source>
</evidence>
<sequence length="52" mass="5975">MEVVELAIELGVEFNLETMQNDYRSCTLNTDIRYSKHQKLSVTISNRQGVSL</sequence>
<accession>A0ABZ0UL05</accession>
<proteinExistence type="predicted"/>
<keyword evidence="2" id="KW-1185">Reference proteome</keyword>
<gene>
    <name evidence="1" type="ORF">Bandiella_00521</name>
</gene>